<dbReference type="RefSeq" id="XP_062622547.1">
    <property type="nucleotide sequence ID" value="XM_062766563.1"/>
</dbReference>
<evidence type="ECO:0000313" key="2">
    <source>
        <dbReference type="Proteomes" id="UP000827549"/>
    </source>
</evidence>
<dbReference type="Proteomes" id="UP000827549">
    <property type="component" value="Chromosome 1"/>
</dbReference>
<gene>
    <name evidence="1" type="ORF">LOC62_01G000141</name>
</gene>
<dbReference type="AlphaFoldDB" id="A0AAF1BGN2"/>
<name>A0AAF1BGN2_9TREE</name>
<keyword evidence="2" id="KW-1185">Reference proteome</keyword>
<protein>
    <submittedName>
        <fullName evidence="1">Uncharacterized protein</fullName>
    </submittedName>
</protein>
<reference evidence="1" key="1">
    <citation type="submission" date="2023-10" db="EMBL/GenBank/DDBJ databases">
        <authorList>
            <person name="Noh H."/>
        </authorList>
    </citation>
    <scope>NUCLEOTIDE SEQUENCE</scope>
    <source>
        <strain evidence="1">DUCC4014</strain>
    </source>
</reference>
<proteinExistence type="predicted"/>
<sequence length="267" mass="29608">MEPASTAFVVYRPDIRAGERQVFTAAVPTELDRKLTPAVDKYGVPKPPAQLLESFEALKLSLRIWSDVTAAHNTVRQNILEQLGRSTIPALGPKLKDLKSFVQQLEYTLKSLAITRQSEVGHRDAFYRAVAIASCGHTGKRTDSGAPLPLCEVYKSDGYGKGDGVVEALTLDDQLALSVIYYMFLEVDLERIVDRCPAIITQRPEVASLIKRLNDAFTLASRPFKPTIFNTHTRNVPKHRHRLADSLMGDAVLNGKTYVRVVTGECD</sequence>
<dbReference type="GeneID" id="87803401"/>
<accession>A0AAF1BGN2</accession>
<dbReference type="EMBL" id="CP086714">
    <property type="protein sequence ID" value="WOO76515.1"/>
    <property type="molecule type" value="Genomic_DNA"/>
</dbReference>
<evidence type="ECO:0000313" key="1">
    <source>
        <dbReference type="EMBL" id="WOO76515.1"/>
    </source>
</evidence>
<organism evidence="1 2">
    <name type="scientific">Vanrija pseudolonga</name>
    <dbReference type="NCBI Taxonomy" id="143232"/>
    <lineage>
        <taxon>Eukaryota</taxon>
        <taxon>Fungi</taxon>
        <taxon>Dikarya</taxon>
        <taxon>Basidiomycota</taxon>
        <taxon>Agaricomycotina</taxon>
        <taxon>Tremellomycetes</taxon>
        <taxon>Trichosporonales</taxon>
        <taxon>Trichosporonaceae</taxon>
        <taxon>Vanrija</taxon>
    </lineage>
</organism>